<protein>
    <submittedName>
        <fullName evidence="2">Uncharacterized protein</fullName>
    </submittedName>
</protein>
<evidence type="ECO:0000256" key="1">
    <source>
        <dbReference type="SAM" id="MobiDB-lite"/>
    </source>
</evidence>
<evidence type="ECO:0000313" key="2">
    <source>
        <dbReference type="EMBL" id="KAK1596149.1"/>
    </source>
</evidence>
<feature type="region of interest" description="Disordered" evidence="1">
    <location>
        <begin position="17"/>
        <end position="41"/>
    </location>
</feature>
<comment type="caution">
    <text evidence="2">The sequence shown here is derived from an EMBL/GenBank/DDBJ whole genome shotgun (WGS) entry which is preliminary data.</text>
</comment>
<dbReference type="Proteomes" id="UP001230504">
    <property type="component" value="Unassembled WGS sequence"/>
</dbReference>
<dbReference type="GeneID" id="85445138"/>
<sequence length="110" mass="12333">MQKLLAETLCSRDGERGVDTRGATFRNQLSPNQHSHDIPAVVDNPPPFFAARQLALRDLSMMCKEDIQVTQRVPSEKVELNSNCIAEKLLKGEASGFLKAVYVMRVFQQT</sequence>
<dbReference type="AlphaFoldDB" id="A0AAD8V7S0"/>
<evidence type="ECO:0000313" key="3">
    <source>
        <dbReference type="Proteomes" id="UP001230504"/>
    </source>
</evidence>
<dbReference type="EMBL" id="JAHLJV010000013">
    <property type="protein sequence ID" value="KAK1596149.1"/>
    <property type="molecule type" value="Genomic_DNA"/>
</dbReference>
<accession>A0AAD8V7S0</accession>
<reference evidence="2" key="1">
    <citation type="submission" date="2021-06" db="EMBL/GenBank/DDBJ databases">
        <title>Comparative genomics, transcriptomics and evolutionary studies reveal genomic signatures of adaptation to plant cell wall in hemibiotrophic fungi.</title>
        <authorList>
            <consortium name="DOE Joint Genome Institute"/>
            <person name="Baroncelli R."/>
            <person name="Diaz J.F."/>
            <person name="Benocci T."/>
            <person name="Peng M."/>
            <person name="Battaglia E."/>
            <person name="Haridas S."/>
            <person name="Andreopoulos W."/>
            <person name="Labutti K."/>
            <person name="Pangilinan J."/>
            <person name="Floch G.L."/>
            <person name="Makela M.R."/>
            <person name="Henrissat B."/>
            <person name="Grigoriev I.V."/>
            <person name="Crouch J.A."/>
            <person name="De Vries R.P."/>
            <person name="Sukno S.A."/>
            <person name="Thon M.R."/>
        </authorList>
    </citation>
    <scope>NUCLEOTIDE SEQUENCE</scope>
    <source>
        <strain evidence="2">CBS 125086</strain>
    </source>
</reference>
<dbReference type="RefSeq" id="XP_060417068.1">
    <property type="nucleotide sequence ID" value="XM_060560898.1"/>
</dbReference>
<name>A0AAD8V7S0_9PEZI</name>
<organism evidence="2 3">
    <name type="scientific">Colletotrichum navitas</name>
    <dbReference type="NCBI Taxonomy" id="681940"/>
    <lineage>
        <taxon>Eukaryota</taxon>
        <taxon>Fungi</taxon>
        <taxon>Dikarya</taxon>
        <taxon>Ascomycota</taxon>
        <taxon>Pezizomycotina</taxon>
        <taxon>Sordariomycetes</taxon>
        <taxon>Hypocreomycetidae</taxon>
        <taxon>Glomerellales</taxon>
        <taxon>Glomerellaceae</taxon>
        <taxon>Colletotrichum</taxon>
        <taxon>Colletotrichum graminicola species complex</taxon>
    </lineage>
</organism>
<proteinExistence type="predicted"/>
<keyword evidence="3" id="KW-1185">Reference proteome</keyword>
<gene>
    <name evidence="2" type="ORF">LY79DRAFT_588277</name>
</gene>